<proteinExistence type="predicted"/>
<dbReference type="GeneID" id="6440067"/>
<feature type="compositionally biased region" description="Basic and acidic residues" evidence="1">
    <location>
        <begin position="62"/>
        <end position="77"/>
    </location>
</feature>
<dbReference type="AlphaFoldDB" id="B3V4R1"/>
<name>B3V4R1_OEDCA</name>
<dbReference type="GO" id="GO:0004519">
    <property type="term" value="F:endonuclease activity"/>
    <property type="evidence" value="ECO:0007669"/>
    <property type="project" value="UniProtKB-KW"/>
</dbReference>
<geneLocation type="chloroplast" evidence="2"/>
<dbReference type="RefSeq" id="YP_002000463.1">
    <property type="nucleotide sequence ID" value="NC_011031.1"/>
</dbReference>
<dbReference type="GeneID" id="6440097"/>
<reference evidence="2" key="1">
    <citation type="journal article" date="2008" name="BMC Genomics">
        <title>Chloroplast DNA sequence of the green alga Oedogonium cardiacum (Chlorophyceae): unique genome architecture, derived characters shared with the Chaetophorales and novel genes acquired through horizontal transfer.</title>
        <authorList>
            <person name="Brouard J.S."/>
            <person name="Otis C."/>
            <person name="Lemieux C."/>
            <person name="Turmel M."/>
        </authorList>
    </citation>
    <scope>NUCLEOTIDE SEQUENCE [LARGE SCALE GENOMIC DNA]</scope>
    <source>
        <strain evidence="2">SAG 575-1b</strain>
    </source>
</reference>
<feature type="region of interest" description="Disordered" evidence="1">
    <location>
        <begin position="62"/>
        <end position="81"/>
    </location>
</feature>
<protein>
    <submittedName>
        <fullName evidence="2">Putative HNH homing endonuclease</fullName>
    </submittedName>
</protein>
<organism evidence="2">
    <name type="scientific">Oedogonium cardiacum</name>
    <name type="common">Filamentous green alga</name>
    <dbReference type="NCBI Taxonomy" id="55995"/>
    <lineage>
        <taxon>Eukaryota</taxon>
        <taxon>Viridiplantae</taxon>
        <taxon>Chlorophyta</taxon>
        <taxon>core chlorophytes</taxon>
        <taxon>Chlorophyceae</taxon>
        <taxon>OCC clade</taxon>
        <taxon>Oedogoniales</taxon>
        <taxon>Oedogoniaceae</taxon>
        <taxon>Oedogonium</taxon>
    </lineage>
</organism>
<accession>B3V4R1</accession>
<sequence length="157" mass="17903">MSGQDEEARYTLASYAGKIGGQAYSKKNKAELKLFYSDEWQQLHGYKSAGQRNVQSGHLAKLNDEISKSRPEQRSEAGKLGAKARIAKQQIEKTALFDEKHIIQKRANLVRWGIKIDGIRVPFKKLSSDFVDYHLMYGTQKSYNTKKMSETEKATEK</sequence>
<evidence type="ECO:0000256" key="1">
    <source>
        <dbReference type="SAM" id="MobiDB-lite"/>
    </source>
</evidence>
<keyword evidence="2" id="KW-0540">Nuclease</keyword>
<keyword evidence="2" id="KW-0150">Chloroplast</keyword>
<reference evidence="2" key="2">
    <citation type="submission" date="2008-04" db="EMBL/GenBank/DDBJ databases">
        <authorList>
            <consortium name="US DOE Joint Genome Institute"/>
            <person name="Lucas S."/>
            <person name="Copeland A."/>
            <person name="Lapidus A."/>
            <person name="Glavina del Rio T."/>
            <person name="Pitluck S."/>
            <person name="Sun H."/>
            <person name="Schmutz J."/>
            <person name="Larimer F."/>
            <person name="Land M."/>
            <person name="Hauser L."/>
            <person name="Kyrpides N."/>
            <person name="Anderson I."/>
            <person name="Herlemann D.P.R."/>
            <person name="Geissinger O."/>
            <person name="Ikeda-Ohtsubo W."/>
            <person name="Kunin V."/>
            <person name="Humgenholtz P."/>
            <person name="Brune A."/>
            <person name="Richardson P."/>
        </authorList>
    </citation>
    <scope>NUCLEOTIDE SEQUENCE</scope>
    <source>
        <strain evidence="2">SAG 575-1b</strain>
    </source>
</reference>
<dbReference type="EMBL" id="EU677193">
    <property type="protein sequence ID" value="ACC97299.1"/>
    <property type="molecule type" value="Genomic_DNA"/>
</dbReference>
<gene>
    <name evidence="2" type="primary">orf157</name>
</gene>
<keyword evidence="2" id="KW-0378">Hydrolase</keyword>
<keyword evidence="2" id="KW-0255">Endonuclease</keyword>
<dbReference type="EMBL" id="EU677193">
    <property type="protein sequence ID" value="ACC97277.1"/>
    <property type="molecule type" value="Genomic_DNA"/>
</dbReference>
<dbReference type="RefSeq" id="YP_002000415.1">
    <property type="nucleotide sequence ID" value="NC_011031.1"/>
</dbReference>
<evidence type="ECO:0000313" key="2">
    <source>
        <dbReference type="EMBL" id="ACC97277.1"/>
    </source>
</evidence>
<keyword evidence="2" id="KW-0934">Plastid</keyword>